<evidence type="ECO:0000313" key="1">
    <source>
        <dbReference type="EMBL" id="KAH8081317.1"/>
    </source>
</evidence>
<protein>
    <recommendedName>
        <fullName evidence="3">F-box domain-containing protein</fullName>
    </recommendedName>
</protein>
<dbReference type="InterPro" id="IPR032675">
    <property type="entry name" value="LRR_dom_sf"/>
</dbReference>
<dbReference type="SUPFAM" id="SSF52047">
    <property type="entry name" value="RNI-like"/>
    <property type="match status" value="1"/>
</dbReference>
<dbReference type="OrthoDB" id="3235815at2759"/>
<organism evidence="1 2">
    <name type="scientific">Cristinia sonorae</name>
    <dbReference type="NCBI Taxonomy" id="1940300"/>
    <lineage>
        <taxon>Eukaryota</taxon>
        <taxon>Fungi</taxon>
        <taxon>Dikarya</taxon>
        <taxon>Basidiomycota</taxon>
        <taxon>Agaricomycotina</taxon>
        <taxon>Agaricomycetes</taxon>
        <taxon>Agaricomycetidae</taxon>
        <taxon>Agaricales</taxon>
        <taxon>Pleurotineae</taxon>
        <taxon>Stephanosporaceae</taxon>
        <taxon>Cristinia</taxon>
    </lineage>
</organism>
<name>A0A8K0UEE0_9AGAR</name>
<proteinExistence type="predicted"/>
<accession>A0A8K0UEE0</accession>
<gene>
    <name evidence="1" type="ORF">BXZ70DRAFT_959774</name>
</gene>
<dbReference type="Proteomes" id="UP000813824">
    <property type="component" value="Unassembled WGS sequence"/>
</dbReference>
<dbReference type="EMBL" id="JAEVFJ010000052">
    <property type="protein sequence ID" value="KAH8081317.1"/>
    <property type="molecule type" value="Genomic_DNA"/>
</dbReference>
<evidence type="ECO:0008006" key="3">
    <source>
        <dbReference type="Google" id="ProtNLM"/>
    </source>
</evidence>
<evidence type="ECO:0000313" key="2">
    <source>
        <dbReference type="Proteomes" id="UP000813824"/>
    </source>
</evidence>
<dbReference type="AlphaFoldDB" id="A0A8K0UEE0"/>
<sequence length="596" mass="67633">MLSHRSHHPRTMLACDNAATEFRRLQTVYNKRLRVVHRSSNVSSGGHDLRTRKAPVNTLPPELLTEIFKLCMGPVPRGEDMHRGTIHQREISSALYRDIYRFLPVCRYWRDVVSSSMNPLWSRIDVSYPNTVSRIIDNIGECPINQSVHIRGLILPDDTWISDAPFLTKLRTHSSRVETLELSCEDPDSIRSFFQTFHPGSPSFKFSKLIHLSLHGGSAFLSHNMGALRHDFPELQTLSLENIFFVPSSSAPCLPKLLSLTILCKHTTPNDLTPSHILGLLMNAPKLVTFFCEFSKARSRIDEGARQPDTIPTLKLNQLKKITLCGMTSCLARDIYNRLTLPDIEHIEFLFRNFIHLADFLHSQSIQPRCKALVEFNACTCPLQITHVDPDAEAIHDSDQSFYFVLSRLNPSDATHECHCATFRMDFKDPASFRDFIHVTEVFDAGSNALGRVKRLELSLRFVDLDDDLNKVDWPVLLHHYPSLDTLSLVNVEPILADITAVAQSLVDSPDSVAALRRLQISFTGEDDDDVVADDLTRLREIYCGLWEWVVQSFPGIDSLDVTGVPPLVKDDQEFRTRWGALQECLTARRHPHGRA</sequence>
<reference evidence="1" key="1">
    <citation type="journal article" date="2021" name="New Phytol.">
        <title>Evolutionary innovations through gain and loss of genes in the ectomycorrhizal Boletales.</title>
        <authorList>
            <person name="Wu G."/>
            <person name="Miyauchi S."/>
            <person name="Morin E."/>
            <person name="Kuo A."/>
            <person name="Drula E."/>
            <person name="Varga T."/>
            <person name="Kohler A."/>
            <person name="Feng B."/>
            <person name="Cao Y."/>
            <person name="Lipzen A."/>
            <person name="Daum C."/>
            <person name="Hundley H."/>
            <person name="Pangilinan J."/>
            <person name="Johnson J."/>
            <person name="Barry K."/>
            <person name="LaButti K."/>
            <person name="Ng V."/>
            <person name="Ahrendt S."/>
            <person name="Min B."/>
            <person name="Choi I.G."/>
            <person name="Park H."/>
            <person name="Plett J.M."/>
            <person name="Magnuson J."/>
            <person name="Spatafora J.W."/>
            <person name="Nagy L.G."/>
            <person name="Henrissat B."/>
            <person name="Grigoriev I.V."/>
            <person name="Yang Z.L."/>
            <person name="Xu J."/>
            <person name="Martin F.M."/>
        </authorList>
    </citation>
    <scope>NUCLEOTIDE SEQUENCE</scope>
    <source>
        <strain evidence="1">KKN 215</strain>
    </source>
</reference>
<dbReference type="Gene3D" id="3.80.10.10">
    <property type="entry name" value="Ribonuclease Inhibitor"/>
    <property type="match status" value="1"/>
</dbReference>
<keyword evidence="2" id="KW-1185">Reference proteome</keyword>
<comment type="caution">
    <text evidence="1">The sequence shown here is derived from an EMBL/GenBank/DDBJ whole genome shotgun (WGS) entry which is preliminary data.</text>
</comment>